<keyword evidence="4" id="KW-0808">Transferase</keyword>
<evidence type="ECO:0000256" key="5">
    <source>
        <dbReference type="ARBA" id="ARBA00047475"/>
    </source>
</evidence>
<dbReference type="WBParaSite" id="Minc3s01157g21248">
    <property type="protein sequence ID" value="Minc3s01157g21248"/>
    <property type="gene ID" value="Minc3s01157g21248"/>
</dbReference>
<protein>
    <recommendedName>
        <fullName evidence="2">glucuronosyltransferase</fullName>
        <ecNumber evidence="2">2.4.1.17</ecNumber>
    </recommendedName>
</protein>
<evidence type="ECO:0000256" key="6">
    <source>
        <dbReference type="SAM" id="Phobius"/>
    </source>
</evidence>
<dbReference type="Pfam" id="PF00201">
    <property type="entry name" value="UDPGT"/>
    <property type="match status" value="1"/>
</dbReference>
<dbReference type="GO" id="GO:0015020">
    <property type="term" value="F:glucuronosyltransferase activity"/>
    <property type="evidence" value="ECO:0007669"/>
    <property type="project" value="UniProtKB-EC"/>
</dbReference>
<reference evidence="8" key="1">
    <citation type="submission" date="2022-11" db="UniProtKB">
        <authorList>
            <consortium name="WormBaseParasite"/>
        </authorList>
    </citation>
    <scope>IDENTIFICATION</scope>
</reference>
<dbReference type="SUPFAM" id="SSF53756">
    <property type="entry name" value="UDP-Glycosyltransferase/glycogen phosphorylase"/>
    <property type="match status" value="1"/>
</dbReference>
<keyword evidence="3" id="KW-0328">Glycosyltransferase</keyword>
<keyword evidence="7" id="KW-1185">Reference proteome</keyword>
<keyword evidence="6" id="KW-0472">Membrane</keyword>
<feature type="transmembrane region" description="Helical" evidence="6">
    <location>
        <begin position="247"/>
        <end position="267"/>
    </location>
</feature>
<evidence type="ECO:0000256" key="2">
    <source>
        <dbReference type="ARBA" id="ARBA00012544"/>
    </source>
</evidence>
<name>A0A914M1F4_MELIC</name>
<accession>A0A914M1F4</accession>
<organism evidence="7 8">
    <name type="scientific">Meloidogyne incognita</name>
    <name type="common">Southern root-knot nematode worm</name>
    <name type="synonym">Oxyuris incognita</name>
    <dbReference type="NCBI Taxonomy" id="6306"/>
    <lineage>
        <taxon>Eukaryota</taxon>
        <taxon>Metazoa</taxon>
        <taxon>Ecdysozoa</taxon>
        <taxon>Nematoda</taxon>
        <taxon>Chromadorea</taxon>
        <taxon>Rhabditida</taxon>
        <taxon>Tylenchina</taxon>
        <taxon>Tylenchomorpha</taxon>
        <taxon>Tylenchoidea</taxon>
        <taxon>Meloidogynidae</taxon>
        <taxon>Meloidogyninae</taxon>
        <taxon>Meloidogyne</taxon>
        <taxon>Meloidogyne incognita group</taxon>
    </lineage>
</organism>
<dbReference type="AlphaFoldDB" id="A0A914M1F4"/>
<dbReference type="EC" id="2.4.1.17" evidence="2"/>
<evidence type="ECO:0000313" key="8">
    <source>
        <dbReference type="WBParaSite" id="Minc3s01157g21248"/>
    </source>
</evidence>
<keyword evidence="6" id="KW-0812">Transmembrane</keyword>
<dbReference type="PANTHER" id="PTHR48043:SF154">
    <property type="entry name" value="GLUCURONOSYLTRANSFERASE"/>
    <property type="match status" value="1"/>
</dbReference>
<evidence type="ECO:0000256" key="4">
    <source>
        <dbReference type="ARBA" id="ARBA00022679"/>
    </source>
</evidence>
<sequence>MMKSIMGAFRRFPKIHFIWKVDNVTVNNNLKMFESAPNVHNFEWFRQPAILVGLFWIMGAETIAKKLILRRASPFILIFHPFSRQNWTLLSNKSRTILMNITRSQPRISRTPCIFIFFPEHPNTRAFITHCGQNSLTESARAGVPIIGIPLFGDQFYNCIVGETRGLGVQVDISHLKRGNGENVLVEALEKILYQPKYQQNAKIISKKLKLTPFSPTERLVKWVEFAAEFGDLPELNLPGEKEMNWFVYYSLDVILFSIIVLVILFWVAFKCFKWILFLIINSWFTKIREKEERKQK</sequence>
<dbReference type="InterPro" id="IPR002213">
    <property type="entry name" value="UDP_glucos_trans"/>
</dbReference>
<dbReference type="Gene3D" id="3.40.50.2000">
    <property type="entry name" value="Glycogen Phosphorylase B"/>
    <property type="match status" value="1"/>
</dbReference>
<proteinExistence type="inferred from homology"/>
<keyword evidence="6" id="KW-1133">Transmembrane helix</keyword>
<dbReference type="PANTHER" id="PTHR48043">
    <property type="entry name" value="EG:EG0003.4 PROTEIN-RELATED"/>
    <property type="match status" value="1"/>
</dbReference>
<evidence type="ECO:0000313" key="7">
    <source>
        <dbReference type="Proteomes" id="UP000887563"/>
    </source>
</evidence>
<evidence type="ECO:0000256" key="3">
    <source>
        <dbReference type="ARBA" id="ARBA00022676"/>
    </source>
</evidence>
<dbReference type="Proteomes" id="UP000887563">
    <property type="component" value="Unplaced"/>
</dbReference>
<comment type="catalytic activity">
    <reaction evidence="5">
        <text>glucuronate acceptor + UDP-alpha-D-glucuronate = acceptor beta-D-glucuronoside + UDP + H(+)</text>
        <dbReference type="Rhea" id="RHEA:21032"/>
        <dbReference type="ChEBI" id="CHEBI:15378"/>
        <dbReference type="ChEBI" id="CHEBI:58052"/>
        <dbReference type="ChEBI" id="CHEBI:58223"/>
        <dbReference type="ChEBI" id="CHEBI:132367"/>
        <dbReference type="ChEBI" id="CHEBI:132368"/>
        <dbReference type="EC" id="2.4.1.17"/>
    </reaction>
</comment>
<dbReference type="InterPro" id="IPR050271">
    <property type="entry name" value="UDP-glycosyltransferase"/>
</dbReference>
<comment type="similarity">
    <text evidence="1">Belongs to the UDP-glycosyltransferase family.</text>
</comment>
<evidence type="ECO:0000256" key="1">
    <source>
        <dbReference type="ARBA" id="ARBA00009995"/>
    </source>
</evidence>